<dbReference type="Pfam" id="PF12697">
    <property type="entry name" value="Abhydrolase_6"/>
    <property type="match status" value="1"/>
</dbReference>
<reference evidence="2 3" key="1">
    <citation type="submission" date="2021-06" db="EMBL/GenBank/DDBJ databases">
        <title>50 bacteria genomes isolated from Dapeng, Shenzhen, China.</title>
        <authorList>
            <person name="Zheng W."/>
            <person name="Yu S."/>
            <person name="Huang Y."/>
        </authorList>
    </citation>
    <scope>NUCLEOTIDE SEQUENCE [LARGE SCALE GENOMIC DNA]</scope>
    <source>
        <strain evidence="2 3">DP1N14-2</strain>
    </source>
</reference>
<dbReference type="InterPro" id="IPR000073">
    <property type="entry name" value="AB_hydrolase_1"/>
</dbReference>
<keyword evidence="2" id="KW-0378">Hydrolase</keyword>
<protein>
    <submittedName>
        <fullName evidence="2">Alpha/beta fold hydrolase</fullName>
    </submittedName>
</protein>
<organism evidence="2 3">
    <name type="scientific">Leisingera daeponensis</name>
    <dbReference type="NCBI Taxonomy" id="405746"/>
    <lineage>
        <taxon>Bacteria</taxon>
        <taxon>Pseudomonadati</taxon>
        <taxon>Pseudomonadota</taxon>
        <taxon>Alphaproteobacteria</taxon>
        <taxon>Rhodobacterales</taxon>
        <taxon>Roseobacteraceae</taxon>
        <taxon>Leisingera</taxon>
    </lineage>
</organism>
<dbReference type="SUPFAM" id="SSF53474">
    <property type="entry name" value="alpha/beta-Hydrolases"/>
    <property type="match status" value="1"/>
</dbReference>
<dbReference type="RefSeq" id="WP_222507558.1">
    <property type="nucleotide sequence ID" value="NZ_JAHVJA010000002.1"/>
</dbReference>
<keyword evidence="3" id="KW-1185">Reference proteome</keyword>
<sequence length="329" mass="35074">MRRFGRSLGRGLLGLALTAAGLWGFGPYEEVDLGASFDARKFGEGVEVYFESVESRFKDITPGVEKRVVWAGQAETRTPVSVLYIHGFSATSEEIRPVPDRVAQALGANLVFTRLTGHGRSGAAMLDGSPKAWMQDTAEALAAAALVGERVVVIANSTGATLAAVAALDAELSKPIDAMVLMSPNFGLNTVFAPLLTWPAARYWLAPLAGQEIELPVPSEEYGRFWTTRYPSAAVMPLAALLKTVRGMDFSRTDVPVLFWYSDGDKVVRPDLTAGIAAQWGGTVAVHLVPPGLADDAHGHVLAGDVVSPSQTQATVDGILNWLKTQGLE</sequence>
<feature type="domain" description="AB hydrolase-1" evidence="1">
    <location>
        <begin position="82"/>
        <end position="290"/>
    </location>
</feature>
<accession>A0ABS7NC42</accession>
<dbReference type="EMBL" id="JAHVJA010000002">
    <property type="protein sequence ID" value="MBY6138780.1"/>
    <property type="molecule type" value="Genomic_DNA"/>
</dbReference>
<dbReference type="GO" id="GO:0016787">
    <property type="term" value="F:hydrolase activity"/>
    <property type="evidence" value="ECO:0007669"/>
    <property type="project" value="UniProtKB-KW"/>
</dbReference>
<evidence type="ECO:0000313" key="2">
    <source>
        <dbReference type="EMBL" id="MBY6138780.1"/>
    </source>
</evidence>
<dbReference type="Proteomes" id="UP000766629">
    <property type="component" value="Unassembled WGS sequence"/>
</dbReference>
<dbReference type="Gene3D" id="3.40.50.1820">
    <property type="entry name" value="alpha/beta hydrolase"/>
    <property type="match status" value="1"/>
</dbReference>
<proteinExistence type="predicted"/>
<evidence type="ECO:0000259" key="1">
    <source>
        <dbReference type="Pfam" id="PF12697"/>
    </source>
</evidence>
<evidence type="ECO:0000313" key="3">
    <source>
        <dbReference type="Proteomes" id="UP000766629"/>
    </source>
</evidence>
<dbReference type="InterPro" id="IPR029058">
    <property type="entry name" value="AB_hydrolase_fold"/>
</dbReference>
<comment type="caution">
    <text evidence="2">The sequence shown here is derived from an EMBL/GenBank/DDBJ whole genome shotgun (WGS) entry which is preliminary data.</text>
</comment>
<gene>
    <name evidence="2" type="ORF">KUV26_04960</name>
</gene>
<name>A0ABS7NC42_9RHOB</name>